<gene>
    <name evidence="2" type="ORF">SAMN05421837_113104</name>
</gene>
<dbReference type="EMBL" id="FNUJ01000013">
    <property type="protein sequence ID" value="SEF37276.1"/>
    <property type="molecule type" value="Genomic_DNA"/>
</dbReference>
<dbReference type="GO" id="GO:0035556">
    <property type="term" value="P:intracellular signal transduction"/>
    <property type="evidence" value="ECO:0007669"/>
    <property type="project" value="InterPro"/>
</dbReference>
<dbReference type="RefSeq" id="WP_208608480.1">
    <property type="nucleotide sequence ID" value="NZ_FNUJ01000013.1"/>
</dbReference>
<dbReference type="GO" id="GO:0009190">
    <property type="term" value="P:cyclic nucleotide biosynthetic process"/>
    <property type="evidence" value="ECO:0007669"/>
    <property type="project" value="InterPro"/>
</dbReference>
<reference evidence="3" key="1">
    <citation type="submission" date="2016-10" db="EMBL/GenBank/DDBJ databases">
        <authorList>
            <person name="Varghese N."/>
            <person name="Submissions S."/>
        </authorList>
    </citation>
    <scope>NUCLEOTIDE SEQUENCE [LARGE SCALE GENOMIC DNA]</scope>
    <source>
        <strain evidence="3">DSM 44654</strain>
    </source>
</reference>
<dbReference type="InterPro" id="IPR001054">
    <property type="entry name" value="A/G_cyclase"/>
</dbReference>
<dbReference type="AlphaFoldDB" id="A0A1H5RFW4"/>
<protein>
    <submittedName>
        <fullName evidence="2">Adenylate cyclase, class 3</fullName>
    </submittedName>
</protein>
<accession>A0A1H5RFW4</accession>
<feature type="domain" description="Guanylate cyclase" evidence="1">
    <location>
        <begin position="11"/>
        <end position="125"/>
    </location>
</feature>
<sequence>MLHKGQLVYGLILAVDVEGFSRLGILDQTAVLFRLEEVLDRAAARAGLSRAEWLRQPRGDGELAVLPADSDVSRVVADFAHEVVEELRRGSRPRLRLRISMHHGALTAGAFGPIGDALIAACRLLDADSARETLARHAGEDVVVVVSQRLYEDVVATRFRGLRPDRFRLVTEQVKGRTYRGYLCVGSPKAGPAPEDVVPAGHGTVIELPGG</sequence>
<keyword evidence="3" id="KW-1185">Reference proteome</keyword>
<dbReference type="InterPro" id="IPR029787">
    <property type="entry name" value="Nucleotide_cyclase"/>
</dbReference>
<dbReference type="Gene3D" id="3.30.70.1230">
    <property type="entry name" value="Nucleotide cyclase"/>
    <property type="match status" value="1"/>
</dbReference>
<dbReference type="PROSITE" id="PS50125">
    <property type="entry name" value="GUANYLATE_CYCLASE_2"/>
    <property type="match status" value="1"/>
</dbReference>
<dbReference type="STRING" id="218821.SAMN05421837_113104"/>
<evidence type="ECO:0000313" key="2">
    <source>
        <dbReference type="EMBL" id="SEF37276.1"/>
    </source>
</evidence>
<name>A0A1H5RFW4_9PSEU</name>
<proteinExistence type="predicted"/>
<organism evidence="2 3">
    <name type="scientific">Amycolatopsis pretoriensis</name>
    <dbReference type="NCBI Taxonomy" id="218821"/>
    <lineage>
        <taxon>Bacteria</taxon>
        <taxon>Bacillati</taxon>
        <taxon>Actinomycetota</taxon>
        <taxon>Actinomycetes</taxon>
        <taxon>Pseudonocardiales</taxon>
        <taxon>Pseudonocardiaceae</taxon>
        <taxon>Amycolatopsis</taxon>
    </lineage>
</organism>
<evidence type="ECO:0000313" key="3">
    <source>
        <dbReference type="Proteomes" id="UP000198878"/>
    </source>
</evidence>
<evidence type="ECO:0000259" key="1">
    <source>
        <dbReference type="PROSITE" id="PS50125"/>
    </source>
</evidence>
<dbReference type="SUPFAM" id="SSF55073">
    <property type="entry name" value="Nucleotide cyclase"/>
    <property type="match status" value="1"/>
</dbReference>
<dbReference type="Proteomes" id="UP000198878">
    <property type="component" value="Unassembled WGS sequence"/>
</dbReference>
<dbReference type="GO" id="GO:0004016">
    <property type="term" value="F:adenylate cyclase activity"/>
    <property type="evidence" value="ECO:0007669"/>
    <property type="project" value="UniProtKB-ARBA"/>
</dbReference>